<protein>
    <submittedName>
        <fullName evidence="1">Uncharacterized protein</fullName>
    </submittedName>
</protein>
<organism evidence="1 2">
    <name type="scientific">Naganishia adeliensis</name>
    <dbReference type="NCBI Taxonomy" id="92952"/>
    <lineage>
        <taxon>Eukaryota</taxon>
        <taxon>Fungi</taxon>
        <taxon>Dikarya</taxon>
        <taxon>Basidiomycota</taxon>
        <taxon>Agaricomycotina</taxon>
        <taxon>Tremellomycetes</taxon>
        <taxon>Filobasidiales</taxon>
        <taxon>Filobasidiaceae</taxon>
        <taxon>Naganishia</taxon>
    </lineage>
</organism>
<dbReference type="EMBL" id="JASBWS010000105">
    <property type="protein sequence ID" value="KAJ9097332.1"/>
    <property type="molecule type" value="Genomic_DNA"/>
</dbReference>
<reference evidence="1" key="1">
    <citation type="submission" date="2023-04" db="EMBL/GenBank/DDBJ databases">
        <title>Draft Genome sequencing of Naganishia species isolated from polar environments using Oxford Nanopore Technology.</title>
        <authorList>
            <person name="Leo P."/>
            <person name="Venkateswaran K."/>
        </authorList>
    </citation>
    <scope>NUCLEOTIDE SEQUENCE</scope>
    <source>
        <strain evidence="1">MNA-CCFEE 5262</strain>
    </source>
</reference>
<sequence>MPAPTKRIRAGSFPCPTCGKQYTRLEHQRQCHPLQFAGTQTVKQSLSVELEEDGHEGDIRLGTGAADAPSTHPTNSAMHVAVVPSSNGYHVPFSNDHLGSAELVSTAEEDNQPPHPGTTGRFPETGFPDFDMFPTDPLRWASTSDINPPLANTSLFPPASQTSDPTGTTIATSTFRQRTQPPFPSWTQNAAEPSGWAHLPASSISHTSPYPEIPLLRIQGSQKRHRFGPEIHPSDPLFISYARYHQCYEIPHWDVPSAVTLKRIAAQSLHTLTQDIPLIPPGTRLDGIPPSLAFAVMIVGSPRHSAVAGDLSRTVPGMRPFLAVLEEQEWQEGRSVLPPGNGVSAGEPSDEEIAFESKKPIIIREKQAMFGHAFTTYRKSIAADVVLGFIQGLLFFSVPRLLSLDVEQRTAGYEELTTVIFHARAAHLLDPPAQPHVSAAAWEKWIQEEGTRRTVWILYLFDSFKTIDTRGTPLISPRTVGRLVLPAPDAVWKARSELEWLVGMVAYTPRTLDEVMAAHCGANDMAFTNLSLCVFENLGMFARRLVMLTLLRALLLFGQGKHDAESLLVHWGVRFDGVHSENKSLVIVAALGDALAQWAQGWNFDSLCAGTIGLQATSNGIAFDRILRLTQGSIEWPADPVTSANGVQPVRHFLCEDALPFYRLAQMLLEEFITDTTLSSDPEITADAPGRDRLARLDVRMMLQNARRMCKSCTGRYELKPGRGSSTNYADDPDRHRFTTPEIPTRHSYTLSPGQGVRDLRRFQPGMRPDTVPS</sequence>
<accession>A0ACC2VEH1</accession>
<keyword evidence="2" id="KW-1185">Reference proteome</keyword>
<gene>
    <name evidence="1" type="ORF">QFC20_006245</name>
</gene>
<evidence type="ECO:0000313" key="1">
    <source>
        <dbReference type="EMBL" id="KAJ9097332.1"/>
    </source>
</evidence>
<comment type="caution">
    <text evidence="1">The sequence shown here is derived from an EMBL/GenBank/DDBJ whole genome shotgun (WGS) entry which is preliminary data.</text>
</comment>
<proteinExistence type="predicted"/>
<evidence type="ECO:0000313" key="2">
    <source>
        <dbReference type="Proteomes" id="UP001230649"/>
    </source>
</evidence>
<dbReference type="Proteomes" id="UP001230649">
    <property type="component" value="Unassembled WGS sequence"/>
</dbReference>
<name>A0ACC2VEH1_9TREE</name>